<keyword evidence="2" id="KW-1133">Transmembrane helix</keyword>
<dbReference type="Proteomes" id="UP000824219">
    <property type="component" value="Linkage Group LG07"/>
</dbReference>
<dbReference type="Gene3D" id="3.10.100.10">
    <property type="entry name" value="Mannose-Binding Protein A, subunit A"/>
    <property type="match status" value="2"/>
</dbReference>
<proteinExistence type="predicted"/>
<accession>A0A9D3NZB2</accession>
<dbReference type="AlphaFoldDB" id="A0A9D3NZB2"/>
<dbReference type="InterPro" id="IPR016187">
    <property type="entry name" value="CTDL_fold"/>
</dbReference>
<keyword evidence="2" id="KW-0812">Transmembrane</keyword>
<keyword evidence="1" id="KW-1015">Disulfide bond</keyword>
<dbReference type="InterPro" id="IPR053891">
    <property type="entry name" value="Shisa_N"/>
</dbReference>
<dbReference type="InterPro" id="IPR001304">
    <property type="entry name" value="C-type_lectin-like"/>
</dbReference>
<dbReference type="Pfam" id="PF13908">
    <property type="entry name" value="Shisa_N"/>
    <property type="match status" value="1"/>
</dbReference>
<comment type="caution">
    <text evidence="4">The sequence shown here is derived from an EMBL/GenBank/DDBJ whole genome shotgun (WGS) entry which is preliminary data.</text>
</comment>
<dbReference type="SUPFAM" id="SSF56436">
    <property type="entry name" value="C-type lectin-like"/>
    <property type="match status" value="2"/>
</dbReference>
<feature type="transmembrane region" description="Helical" evidence="2">
    <location>
        <begin position="173"/>
        <end position="189"/>
    </location>
</feature>
<dbReference type="PROSITE" id="PS50041">
    <property type="entry name" value="C_TYPE_LECTIN_2"/>
    <property type="match status" value="2"/>
</dbReference>
<feature type="domain" description="C-type lectin" evidence="3">
    <location>
        <begin position="188"/>
        <end position="303"/>
    </location>
</feature>
<dbReference type="InterPro" id="IPR018378">
    <property type="entry name" value="C-type_lectin_CS"/>
</dbReference>
<dbReference type="PANTHER" id="PTHR45784:SF8">
    <property type="entry name" value="C-TYPE MANNOSE RECEPTOR 2-RELATED"/>
    <property type="match status" value="1"/>
</dbReference>
<dbReference type="CDD" id="cd00037">
    <property type="entry name" value="CLECT"/>
    <property type="match status" value="1"/>
</dbReference>
<sequence length="411" mass="46398">MSAVCSSYYTAEQELVRAFTCPRAGGDERAQFCCGFNDVKYCCDDPNSFFPYEYGYMWWLSIGALVGLSIAAVVLLAFLITVCVLCILFINTKPSRLDSGLPLREPGCEPSPAPSHSAGPQGFHKHFPSSKLHCAEQRGEPERLFQPCFRVTMARVNAEGPSAQARRSAEMKSFLVAVFLLLCGTAVGQRREYIYASQKMNWTSAQSYCREKYMDLATITSDEENQRLVNISVGLNLMNIWIGLNRTKAGVNIWQWSDGEPTNFFKWRLDQPDNWKGTEDCGSFTPVGWNDASCAIVWPFFCFWRVSVVKENKTWGEALDYCKTHYTGLASPVSALQLTLAENIQTQTASIWTGLHFMDGQWLSVSKTPLDSLVSVMPSCPAQRYRCGARNTITRLWENRRCDEKLNFLCY</sequence>
<evidence type="ECO:0000256" key="1">
    <source>
        <dbReference type="ARBA" id="ARBA00023157"/>
    </source>
</evidence>
<dbReference type="PROSITE" id="PS00615">
    <property type="entry name" value="C_TYPE_LECTIN_1"/>
    <property type="match status" value="1"/>
</dbReference>
<reference evidence="4 5" key="1">
    <citation type="submission" date="2021-06" db="EMBL/GenBank/DDBJ databases">
        <title>Chromosome-level genome assembly of the red-tail catfish (Hemibagrus wyckioides).</title>
        <authorList>
            <person name="Shao F."/>
        </authorList>
    </citation>
    <scope>NUCLEOTIDE SEQUENCE [LARGE SCALE GENOMIC DNA]</scope>
    <source>
        <strain evidence="4">EC202008001</strain>
        <tissue evidence="4">Blood</tissue>
    </source>
</reference>
<evidence type="ECO:0000259" key="3">
    <source>
        <dbReference type="PROSITE" id="PS50041"/>
    </source>
</evidence>
<dbReference type="EMBL" id="JAHKSW010000007">
    <property type="protein sequence ID" value="KAG7329672.1"/>
    <property type="molecule type" value="Genomic_DNA"/>
</dbReference>
<name>A0A9D3NZB2_9TELE</name>
<dbReference type="Pfam" id="PF00059">
    <property type="entry name" value="Lectin_C"/>
    <property type="match status" value="2"/>
</dbReference>
<dbReference type="InterPro" id="IPR016186">
    <property type="entry name" value="C-type_lectin-like/link_sf"/>
</dbReference>
<feature type="transmembrane region" description="Helical" evidence="2">
    <location>
        <begin position="56"/>
        <end position="89"/>
    </location>
</feature>
<organism evidence="4 5">
    <name type="scientific">Hemibagrus wyckioides</name>
    <dbReference type="NCBI Taxonomy" id="337641"/>
    <lineage>
        <taxon>Eukaryota</taxon>
        <taxon>Metazoa</taxon>
        <taxon>Chordata</taxon>
        <taxon>Craniata</taxon>
        <taxon>Vertebrata</taxon>
        <taxon>Euteleostomi</taxon>
        <taxon>Actinopterygii</taxon>
        <taxon>Neopterygii</taxon>
        <taxon>Teleostei</taxon>
        <taxon>Ostariophysi</taxon>
        <taxon>Siluriformes</taxon>
        <taxon>Bagridae</taxon>
        <taxon>Hemibagrus</taxon>
    </lineage>
</organism>
<keyword evidence="2" id="KW-0472">Membrane</keyword>
<keyword evidence="5" id="KW-1185">Reference proteome</keyword>
<gene>
    <name evidence="4" type="ORF">KOW79_005894</name>
</gene>
<dbReference type="PANTHER" id="PTHR45784">
    <property type="entry name" value="C-TYPE LECTIN DOMAIN FAMILY 20 MEMBER A-RELATED"/>
    <property type="match status" value="1"/>
</dbReference>
<protein>
    <recommendedName>
        <fullName evidence="3">C-type lectin domain-containing protein</fullName>
    </recommendedName>
</protein>
<dbReference type="SMART" id="SM00034">
    <property type="entry name" value="CLECT"/>
    <property type="match status" value="2"/>
</dbReference>
<evidence type="ECO:0000256" key="2">
    <source>
        <dbReference type="SAM" id="Phobius"/>
    </source>
</evidence>
<feature type="domain" description="C-type lectin" evidence="3">
    <location>
        <begin position="298"/>
        <end position="411"/>
    </location>
</feature>
<evidence type="ECO:0000313" key="5">
    <source>
        <dbReference type="Proteomes" id="UP000824219"/>
    </source>
</evidence>
<evidence type="ECO:0000313" key="4">
    <source>
        <dbReference type="EMBL" id="KAG7329672.1"/>
    </source>
</evidence>
<dbReference type="OrthoDB" id="5858677at2759"/>